<dbReference type="InterPro" id="IPR023867">
    <property type="entry name" value="Sulphatase_maturase_rSAM"/>
</dbReference>
<keyword evidence="3" id="KW-0479">Metal-binding</keyword>
<dbReference type="GO" id="GO:0051536">
    <property type="term" value="F:iron-sulfur cluster binding"/>
    <property type="evidence" value="ECO:0007669"/>
    <property type="project" value="UniProtKB-KW"/>
</dbReference>
<keyword evidence="5" id="KW-0411">Iron-sulfur</keyword>
<dbReference type="Gene3D" id="3.20.20.70">
    <property type="entry name" value="Aldolase class I"/>
    <property type="match status" value="1"/>
</dbReference>
<keyword evidence="2" id="KW-0949">S-adenosyl-L-methionine</keyword>
<comment type="caution">
    <text evidence="7">The sequence shown here is derived from an EMBL/GenBank/DDBJ whole genome shotgun (WGS) entry which is preliminary data.</text>
</comment>
<dbReference type="InterPro" id="IPR007197">
    <property type="entry name" value="rSAM"/>
</dbReference>
<evidence type="ECO:0000256" key="3">
    <source>
        <dbReference type="ARBA" id="ARBA00022723"/>
    </source>
</evidence>
<dbReference type="RefSeq" id="WP_195740829.1">
    <property type="nucleotide sequence ID" value="NZ_BAABZI010000001.1"/>
</dbReference>
<dbReference type="PANTHER" id="PTHR43273">
    <property type="entry name" value="ANAEROBIC SULFATASE-MATURATING ENZYME HOMOLOG ASLB-RELATED"/>
    <property type="match status" value="1"/>
</dbReference>
<keyword evidence="4" id="KW-0408">Iron</keyword>
<protein>
    <recommendedName>
        <fullName evidence="9">Radical SAM core domain-containing protein</fullName>
    </recommendedName>
</protein>
<comment type="similarity">
    <text evidence="6">Belongs to the radical SAM superfamily. Anaerobic sulfatase-maturating enzyme family.</text>
</comment>
<dbReference type="Proteomes" id="UP001200544">
    <property type="component" value="Unassembled WGS sequence"/>
</dbReference>
<dbReference type="EMBL" id="JAHYQA010000026">
    <property type="protein sequence ID" value="MCE9240506.1"/>
    <property type="molecule type" value="Genomic_DNA"/>
</dbReference>
<dbReference type="SFLD" id="SFLDS00029">
    <property type="entry name" value="Radical_SAM"/>
    <property type="match status" value="1"/>
</dbReference>
<evidence type="ECO:0000256" key="1">
    <source>
        <dbReference type="ARBA" id="ARBA00001966"/>
    </source>
</evidence>
<organism evidence="7 8">
    <name type="scientific">Bacteroides thetaiotaomicron</name>
    <dbReference type="NCBI Taxonomy" id="818"/>
    <lineage>
        <taxon>Bacteria</taxon>
        <taxon>Pseudomonadati</taxon>
        <taxon>Bacteroidota</taxon>
        <taxon>Bacteroidia</taxon>
        <taxon>Bacteroidales</taxon>
        <taxon>Bacteroidaceae</taxon>
        <taxon>Bacteroides</taxon>
    </lineage>
</organism>
<dbReference type="InterPro" id="IPR058240">
    <property type="entry name" value="rSAM_sf"/>
</dbReference>
<evidence type="ECO:0000256" key="6">
    <source>
        <dbReference type="ARBA" id="ARBA00023601"/>
    </source>
</evidence>
<evidence type="ECO:0000256" key="2">
    <source>
        <dbReference type="ARBA" id="ARBA00022691"/>
    </source>
</evidence>
<reference evidence="7" key="1">
    <citation type="submission" date="2021-07" db="EMBL/GenBank/DDBJ databases">
        <title>Comparative genomics of Bacteroides fragilis group isolates reveals species-dependent resistance mechanisms and validates clinical tools for resistance prediction.</title>
        <authorList>
            <person name="Wallace M.J."/>
            <person name="Jean S."/>
            <person name="Wallace M.A."/>
            <person name="Carey-Ann B.D."/>
            <person name="Dantas G."/>
        </authorList>
    </citation>
    <scope>NUCLEOTIDE SEQUENCE</scope>
    <source>
        <strain evidence="7">BJH_160</strain>
    </source>
</reference>
<evidence type="ECO:0000256" key="5">
    <source>
        <dbReference type="ARBA" id="ARBA00023014"/>
    </source>
</evidence>
<dbReference type="SUPFAM" id="SSF102114">
    <property type="entry name" value="Radical SAM enzymes"/>
    <property type="match status" value="1"/>
</dbReference>
<dbReference type="InterPro" id="IPR013785">
    <property type="entry name" value="Aldolase_TIM"/>
</dbReference>
<name>A0AAW4ZBL0_BACT4</name>
<evidence type="ECO:0000313" key="7">
    <source>
        <dbReference type="EMBL" id="MCE9240506.1"/>
    </source>
</evidence>
<evidence type="ECO:0008006" key="9">
    <source>
        <dbReference type="Google" id="ProtNLM"/>
    </source>
</evidence>
<evidence type="ECO:0000256" key="4">
    <source>
        <dbReference type="ARBA" id="ARBA00023004"/>
    </source>
</evidence>
<dbReference type="GO" id="GO:0016491">
    <property type="term" value="F:oxidoreductase activity"/>
    <property type="evidence" value="ECO:0007669"/>
    <property type="project" value="InterPro"/>
</dbReference>
<evidence type="ECO:0000313" key="8">
    <source>
        <dbReference type="Proteomes" id="UP001200544"/>
    </source>
</evidence>
<dbReference type="GO" id="GO:0046872">
    <property type="term" value="F:metal ion binding"/>
    <property type="evidence" value="ECO:0007669"/>
    <property type="project" value="UniProtKB-KW"/>
</dbReference>
<sequence>MTKLKHTKIEDSLTLREYPLAVLLNHENSSYIYDARTKLLTQLEYRVNDISTLKKVLEENSTVFLPNGLLKIVPDENELVNKILPSFKNYIPRKFILEITEECTLRCKYCFYTNEKSLRKHSNNHISLDIAFKAIDYYYKMYTNLFKRVSIRNRKLVLKIAPPGISWWGGEPFTAFDIMKKSLDYFESLDWKAFGISKSDFKHSVATNFTILNNEITTFITKNKILLYISLDGMRNENDANRIFINGRGSYNTISKNLKLLIDTYPEYSKKHIIIQSVLTNDVDNTKSINQLRKKYNIGTNSQKIHSLVINEERTLGQYLTRFETTYTDYNSELSTFSRQFLIA</sequence>
<dbReference type="PANTHER" id="PTHR43273:SF3">
    <property type="entry name" value="ANAEROBIC SULFATASE-MATURATING ENZYME HOMOLOG ASLB-RELATED"/>
    <property type="match status" value="1"/>
</dbReference>
<proteinExistence type="inferred from homology"/>
<dbReference type="AlphaFoldDB" id="A0AAW4ZBL0"/>
<dbReference type="SFLD" id="SFLDG01067">
    <property type="entry name" value="SPASM/twitch_domain_containing"/>
    <property type="match status" value="1"/>
</dbReference>
<comment type="cofactor">
    <cofactor evidence="1">
        <name>[4Fe-4S] cluster</name>
        <dbReference type="ChEBI" id="CHEBI:49883"/>
    </cofactor>
</comment>
<accession>A0AAW4ZBL0</accession>
<gene>
    <name evidence="7" type="ORF">K0H07_25535</name>
</gene>